<gene>
    <name evidence="7" type="ORF">TBRA_LOCUS10729</name>
</gene>
<reference evidence="7 8" key="1">
    <citation type="submission" date="2020-02" db="EMBL/GenBank/DDBJ databases">
        <authorList>
            <person name="Ferguson B K."/>
        </authorList>
    </citation>
    <scope>NUCLEOTIDE SEQUENCE [LARGE SCALE GENOMIC DNA]</scope>
</reference>
<evidence type="ECO:0000256" key="1">
    <source>
        <dbReference type="ARBA" id="ARBA00004123"/>
    </source>
</evidence>
<dbReference type="PROSITE" id="PS50294">
    <property type="entry name" value="WD_REPEATS_REGION"/>
    <property type="match status" value="2"/>
</dbReference>
<feature type="repeat" description="WD" evidence="5">
    <location>
        <begin position="246"/>
        <end position="287"/>
    </location>
</feature>
<dbReference type="SMART" id="SM00320">
    <property type="entry name" value="WD40"/>
    <property type="match status" value="7"/>
</dbReference>
<organism evidence="7 8">
    <name type="scientific">Trichogramma brassicae</name>
    <dbReference type="NCBI Taxonomy" id="86971"/>
    <lineage>
        <taxon>Eukaryota</taxon>
        <taxon>Metazoa</taxon>
        <taxon>Ecdysozoa</taxon>
        <taxon>Arthropoda</taxon>
        <taxon>Hexapoda</taxon>
        <taxon>Insecta</taxon>
        <taxon>Pterygota</taxon>
        <taxon>Neoptera</taxon>
        <taxon>Endopterygota</taxon>
        <taxon>Hymenoptera</taxon>
        <taxon>Apocrita</taxon>
        <taxon>Proctotrupomorpha</taxon>
        <taxon>Chalcidoidea</taxon>
        <taxon>Trichogrammatidae</taxon>
        <taxon>Trichogramma</taxon>
    </lineage>
</organism>
<feature type="repeat" description="WD" evidence="5">
    <location>
        <begin position="113"/>
        <end position="154"/>
    </location>
</feature>
<dbReference type="PANTHER" id="PTHR19865:SF0">
    <property type="entry name" value="U3 SMALL NUCLEOLAR RNA-INTERACTING PROTEIN 2"/>
    <property type="match status" value="1"/>
</dbReference>
<evidence type="ECO:0000256" key="6">
    <source>
        <dbReference type="SAM" id="MobiDB-lite"/>
    </source>
</evidence>
<dbReference type="Proteomes" id="UP000479190">
    <property type="component" value="Unassembled WGS sequence"/>
</dbReference>
<keyword evidence="4" id="KW-0539">Nucleus</keyword>
<dbReference type="CDD" id="cd00200">
    <property type="entry name" value="WD40"/>
    <property type="match status" value="1"/>
</dbReference>
<dbReference type="GO" id="GO:0034511">
    <property type="term" value="F:U3 snoRNA binding"/>
    <property type="evidence" value="ECO:0007669"/>
    <property type="project" value="InterPro"/>
</dbReference>
<dbReference type="AlphaFoldDB" id="A0A6H5IVT2"/>
<dbReference type="PANTHER" id="PTHR19865">
    <property type="entry name" value="U3 SMALL NUCLEOLAR RNA INTERACTING PROTEIN 2"/>
    <property type="match status" value="1"/>
</dbReference>
<dbReference type="FunFam" id="2.130.10.10:FF:000509">
    <property type="entry name" value="U3 small nucleolar RNA-interacting protein"/>
    <property type="match status" value="1"/>
</dbReference>
<dbReference type="EMBL" id="CADCXV010000928">
    <property type="protein sequence ID" value="CAB0038962.1"/>
    <property type="molecule type" value="Genomic_DNA"/>
</dbReference>
<dbReference type="Pfam" id="PF00400">
    <property type="entry name" value="WD40"/>
    <property type="match status" value="5"/>
</dbReference>
<feature type="compositionally biased region" description="Basic residues" evidence="6">
    <location>
        <begin position="1"/>
        <end position="16"/>
    </location>
</feature>
<evidence type="ECO:0000313" key="8">
    <source>
        <dbReference type="Proteomes" id="UP000479190"/>
    </source>
</evidence>
<dbReference type="GO" id="GO:0032040">
    <property type="term" value="C:small-subunit processome"/>
    <property type="evidence" value="ECO:0007669"/>
    <property type="project" value="TreeGrafter"/>
</dbReference>
<evidence type="ECO:0000256" key="3">
    <source>
        <dbReference type="ARBA" id="ARBA00022737"/>
    </source>
</evidence>
<dbReference type="InterPro" id="IPR036322">
    <property type="entry name" value="WD40_repeat_dom_sf"/>
</dbReference>
<feature type="repeat" description="WD" evidence="5">
    <location>
        <begin position="204"/>
        <end position="245"/>
    </location>
</feature>
<sequence length="443" mass="49858">MSSKQAKKRPQKRKFKHNEIISSSDEEFDEKNGQNQGYESESESEEETAQQKKIRLAKQRIAEVEEEEQDRLEFDKGAIDKRLHEEYLEEKGRLRKNVADSYTGHEDIKVLKCKDHRDPITCCCLTSDGQTIFSGSKDGAIVKWSVSTHKKISSIKRQDKTNKDGLKYIRCLAVSSDGKYLVAGSNSKFIHVYNASDLKHLKNLQGHRDVVSGLVFRKNTHFLYSASMDRCVKEWNLDDMAYVQSLFGHQSGITSIDALSKMRAITSGGFDASVRIWKITEESQLIFQNNFSGSIDEVKLINEENFLSCADDGTLCVWSAQKKKPLCHELSAHGIDETNGLPICILSVATLLNTDLVASGCRNGTIKLWKVGNTFKTLQLLFEIKIPGCINSLSFTPDGKKLVAAVSQEPKLGRWWRIPEAKSGIYIIPLTINAQNNNNTSKK</sequence>
<name>A0A6H5IVT2_9HYME</name>
<keyword evidence="8" id="KW-1185">Reference proteome</keyword>
<dbReference type="Gene3D" id="2.130.10.10">
    <property type="entry name" value="YVTN repeat-like/Quinoprotein amine dehydrogenase"/>
    <property type="match status" value="1"/>
</dbReference>
<keyword evidence="2 5" id="KW-0853">WD repeat</keyword>
<dbReference type="PROSITE" id="PS50082">
    <property type="entry name" value="WD_REPEATS_2"/>
    <property type="match status" value="3"/>
</dbReference>
<dbReference type="SUPFAM" id="SSF50978">
    <property type="entry name" value="WD40 repeat-like"/>
    <property type="match status" value="1"/>
</dbReference>
<evidence type="ECO:0000256" key="5">
    <source>
        <dbReference type="PROSITE-ProRule" id="PRU00221"/>
    </source>
</evidence>
<protein>
    <submittedName>
        <fullName evidence="7">Uncharacterized protein</fullName>
    </submittedName>
</protein>
<dbReference type="InterPro" id="IPR001680">
    <property type="entry name" value="WD40_rpt"/>
</dbReference>
<keyword evidence="3" id="KW-0677">Repeat</keyword>
<dbReference type="InterPro" id="IPR015943">
    <property type="entry name" value="WD40/YVTN_repeat-like_dom_sf"/>
</dbReference>
<feature type="region of interest" description="Disordered" evidence="6">
    <location>
        <begin position="1"/>
        <end position="54"/>
    </location>
</feature>
<evidence type="ECO:0000256" key="4">
    <source>
        <dbReference type="ARBA" id="ARBA00023242"/>
    </source>
</evidence>
<evidence type="ECO:0000256" key="2">
    <source>
        <dbReference type="ARBA" id="ARBA00022574"/>
    </source>
</evidence>
<accession>A0A6H5IVT2</accession>
<dbReference type="InterPro" id="IPR039241">
    <property type="entry name" value="Rrp9-like"/>
</dbReference>
<dbReference type="OrthoDB" id="189968at2759"/>
<comment type="subcellular location">
    <subcellularLocation>
        <location evidence="1">Nucleus</location>
    </subcellularLocation>
</comment>
<evidence type="ECO:0000313" key="7">
    <source>
        <dbReference type="EMBL" id="CAB0038962.1"/>
    </source>
</evidence>
<proteinExistence type="predicted"/>